<evidence type="ECO:0000313" key="3">
    <source>
        <dbReference type="Proteomes" id="UP000054196"/>
    </source>
</evidence>
<dbReference type="GeneID" id="18877598"/>
<dbReference type="KEGG" id="psq:PUNSTDRAFT_122880"/>
<feature type="compositionally biased region" description="Acidic residues" evidence="1">
    <location>
        <begin position="538"/>
        <end position="549"/>
    </location>
</feature>
<gene>
    <name evidence="2" type="ORF">PUNSTDRAFT_122880</name>
</gene>
<organism evidence="2 3">
    <name type="scientific">Punctularia strigosozonata (strain HHB-11173)</name>
    <name type="common">White-rot fungus</name>
    <dbReference type="NCBI Taxonomy" id="741275"/>
    <lineage>
        <taxon>Eukaryota</taxon>
        <taxon>Fungi</taxon>
        <taxon>Dikarya</taxon>
        <taxon>Basidiomycota</taxon>
        <taxon>Agaricomycotina</taxon>
        <taxon>Agaricomycetes</taxon>
        <taxon>Corticiales</taxon>
        <taxon>Punctulariaceae</taxon>
        <taxon>Punctularia</taxon>
    </lineage>
</organism>
<feature type="compositionally biased region" description="Acidic residues" evidence="1">
    <location>
        <begin position="561"/>
        <end position="578"/>
    </location>
</feature>
<name>R7S3C9_PUNST</name>
<dbReference type="RefSeq" id="XP_007388435.1">
    <property type="nucleotide sequence ID" value="XM_007388373.1"/>
</dbReference>
<sequence length="585" mass="65713">MAPYVTGYLLRSTYGGRDDVFAYSDPVVQPWPVPHFASLPFDILEDIAAFFVPADASKPPDAADLAALRSLSETCMGFRTTFQPKVFRYIAVETQEQVEKVYEVLNGSILLAFRPMPEDADELTRKLYAVKNVVPIADVMPVSYERKFLRNGVRTLVARPYSRCSSEYLDLRFLLQMMPLLRHLVIDDFGGEQCQHILDNSARILRRWHNLESFCYSGGDLSEKTDRLPFPRAVANMTRLRHLMLEDLDIGMNPWIFTEDVGVGMDPTSEDRQRLGHAWQYVWYRPQLLMEETPSSPWLPSTLEVLELSRVNFEEKGIWLTEQVANILKKEKDAKCDDGSRVDADAAGKDWPVEFHPFARLVMCSRENLRELELSAIKGVPHEPVIHAMKAVGSGLRALHVRTYPHSLKDIVLCCPHLVSLTIDGNGMTPEDETEMLDHHIPASVRELTIYAPWHFEDFGQWLESESSSVNTGLLSSLKTISLVGGLENERNVPWETTCAIVEATERRNNVHPESEAVNVVLVRGFATEAGSEHDSNEGGEDDEGEEGNEGSQEAPMASDSGDESDQDTENVDGDEIAEGNRASD</sequence>
<dbReference type="AlphaFoldDB" id="R7S3C9"/>
<evidence type="ECO:0000256" key="1">
    <source>
        <dbReference type="SAM" id="MobiDB-lite"/>
    </source>
</evidence>
<dbReference type="HOGENOM" id="CLU_522893_0_0_1"/>
<dbReference type="OMA" id="TTCAIVE"/>
<protein>
    <submittedName>
        <fullName evidence="2">Uncharacterized protein</fullName>
    </submittedName>
</protein>
<reference evidence="3" key="1">
    <citation type="journal article" date="2012" name="Science">
        <title>The Paleozoic origin of enzymatic lignin decomposition reconstructed from 31 fungal genomes.</title>
        <authorList>
            <person name="Floudas D."/>
            <person name="Binder M."/>
            <person name="Riley R."/>
            <person name="Barry K."/>
            <person name="Blanchette R.A."/>
            <person name="Henrissat B."/>
            <person name="Martinez A.T."/>
            <person name="Otillar R."/>
            <person name="Spatafora J.W."/>
            <person name="Yadav J.S."/>
            <person name="Aerts A."/>
            <person name="Benoit I."/>
            <person name="Boyd A."/>
            <person name="Carlson A."/>
            <person name="Copeland A."/>
            <person name="Coutinho P.M."/>
            <person name="de Vries R.P."/>
            <person name="Ferreira P."/>
            <person name="Findley K."/>
            <person name="Foster B."/>
            <person name="Gaskell J."/>
            <person name="Glotzer D."/>
            <person name="Gorecki P."/>
            <person name="Heitman J."/>
            <person name="Hesse C."/>
            <person name="Hori C."/>
            <person name="Igarashi K."/>
            <person name="Jurgens J.A."/>
            <person name="Kallen N."/>
            <person name="Kersten P."/>
            <person name="Kohler A."/>
            <person name="Kuees U."/>
            <person name="Kumar T.K.A."/>
            <person name="Kuo A."/>
            <person name="LaButti K."/>
            <person name="Larrondo L.F."/>
            <person name="Lindquist E."/>
            <person name="Ling A."/>
            <person name="Lombard V."/>
            <person name="Lucas S."/>
            <person name="Lundell T."/>
            <person name="Martin R."/>
            <person name="McLaughlin D.J."/>
            <person name="Morgenstern I."/>
            <person name="Morin E."/>
            <person name="Murat C."/>
            <person name="Nagy L.G."/>
            <person name="Nolan M."/>
            <person name="Ohm R.A."/>
            <person name="Patyshakuliyeva A."/>
            <person name="Rokas A."/>
            <person name="Ruiz-Duenas F.J."/>
            <person name="Sabat G."/>
            <person name="Salamov A."/>
            <person name="Samejima M."/>
            <person name="Schmutz J."/>
            <person name="Slot J.C."/>
            <person name="St John F."/>
            <person name="Stenlid J."/>
            <person name="Sun H."/>
            <person name="Sun S."/>
            <person name="Syed K."/>
            <person name="Tsang A."/>
            <person name="Wiebenga A."/>
            <person name="Young D."/>
            <person name="Pisabarro A."/>
            <person name="Eastwood D.C."/>
            <person name="Martin F."/>
            <person name="Cullen D."/>
            <person name="Grigoriev I.V."/>
            <person name="Hibbett D.S."/>
        </authorList>
    </citation>
    <scope>NUCLEOTIDE SEQUENCE [LARGE SCALE GENOMIC DNA]</scope>
    <source>
        <strain evidence="3">HHB-11173 SS5</strain>
    </source>
</reference>
<proteinExistence type="predicted"/>
<dbReference type="OrthoDB" id="3298594at2759"/>
<evidence type="ECO:0000313" key="2">
    <source>
        <dbReference type="EMBL" id="EIN04292.1"/>
    </source>
</evidence>
<dbReference type="eggNOG" id="ENOG502R1BV">
    <property type="taxonomic scope" value="Eukaryota"/>
</dbReference>
<dbReference type="Proteomes" id="UP000054196">
    <property type="component" value="Unassembled WGS sequence"/>
</dbReference>
<feature type="region of interest" description="Disordered" evidence="1">
    <location>
        <begin position="529"/>
        <end position="585"/>
    </location>
</feature>
<dbReference type="EMBL" id="JH687555">
    <property type="protein sequence ID" value="EIN04292.1"/>
    <property type="molecule type" value="Genomic_DNA"/>
</dbReference>
<accession>R7S3C9</accession>
<keyword evidence="3" id="KW-1185">Reference proteome</keyword>
<dbReference type="SUPFAM" id="SSF52047">
    <property type="entry name" value="RNI-like"/>
    <property type="match status" value="1"/>
</dbReference>